<dbReference type="Pfam" id="PF01302">
    <property type="entry name" value="CAP_GLY"/>
    <property type="match status" value="1"/>
</dbReference>
<dbReference type="InterPro" id="IPR000938">
    <property type="entry name" value="CAP-Gly_domain"/>
</dbReference>
<organism evidence="3 4">
    <name type="scientific">Pseudoloma neurophilia</name>
    <dbReference type="NCBI Taxonomy" id="146866"/>
    <lineage>
        <taxon>Eukaryota</taxon>
        <taxon>Fungi</taxon>
        <taxon>Fungi incertae sedis</taxon>
        <taxon>Microsporidia</taxon>
        <taxon>Pseudoloma</taxon>
    </lineage>
</organism>
<feature type="domain" description="CAP-Gly" evidence="2">
    <location>
        <begin position="28"/>
        <end position="70"/>
    </location>
</feature>
<comment type="caution">
    <text evidence="3">The sequence shown here is derived from an EMBL/GenBank/DDBJ whole genome shotgun (WGS) entry which is preliminary data.</text>
</comment>
<feature type="compositionally biased region" description="Basic and acidic residues" evidence="1">
    <location>
        <begin position="194"/>
        <end position="206"/>
    </location>
</feature>
<dbReference type="InterPro" id="IPR036859">
    <property type="entry name" value="CAP-Gly_dom_sf"/>
</dbReference>
<protein>
    <submittedName>
        <fullName evidence="3">Cytoskeleton-associated protein</fullName>
    </submittedName>
</protein>
<dbReference type="SMART" id="SM01052">
    <property type="entry name" value="CAP_GLY"/>
    <property type="match status" value="1"/>
</dbReference>
<sequence length="364" mass="42334">MTTNQHEPALDSRIHLGQYGWGTIKFIGLLPDKENEYYGISLDGEKGTNDGNYKGHQFFKTQKDHGLFITKRKVLQTLKNMGDGTLIAQKYMEVFDEDSKYIDYLPETKSDDKNEMFYKQPEEKTKKLDGFFDHKVSTENSKHIVKPTHYFSPESNTTVQKSLAKPQSIVTFENKSVMPESPEHKIGFSKTVTEKRHTNEESKSGEMKSQITDENTNNALKKLKSRFTAQESIYKSEIEKLQNKLTKNSYKDNKLKLENIKLQQQIHYNNHKQQKIDENLLGIAKDLIFMRRNVENVFDNLHNLKDTISKNRNTTSYMKRDAKMVELFKNLTNSILSDNEVAVQKYYKDFKTVMDANGIHCQLD</sequence>
<reference evidence="3 4" key="1">
    <citation type="submission" date="2015-07" db="EMBL/GenBank/DDBJ databases">
        <title>The genome of Pseudoloma neurophilia, a relevant intracellular parasite of the zebrafish.</title>
        <authorList>
            <person name="Ndikumana S."/>
            <person name="Pelin A."/>
            <person name="Sanders J."/>
            <person name="Corradi N."/>
        </authorList>
    </citation>
    <scope>NUCLEOTIDE SEQUENCE [LARGE SCALE GENOMIC DNA]</scope>
    <source>
        <strain evidence="3 4">MK1</strain>
    </source>
</reference>
<evidence type="ECO:0000313" key="3">
    <source>
        <dbReference type="EMBL" id="KRH93907.1"/>
    </source>
</evidence>
<dbReference type="VEuPathDB" id="MicrosporidiaDB:M153_4930002378"/>
<evidence type="ECO:0000259" key="2">
    <source>
        <dbReference type="PROSITE" id="PS50245"/>
    </source>
</evidence>
<name>A0A0R0LX66_9MICR</name>
<dbReference type="Proteomes" id="UP000051530">
    <property type="component" value="Unassembled WGS sequence"/>
</dbReference>
<dbReference type="SUPFAM" id="SSF74924">
    <property type="entry name" value="Cap-Gly domain"/>
    <property type="match status" value="1"/>
</dbReference>
<proteinExistence type="predicted"/>
<dbReference type="Gene3D" id="2.30.30.190">
    <property type="entry name" value="CAP Gly-rich-like domain"/>
    <property type="match status" value="1"/>
</dbReference>
<evidence type="ECO:0000256" key="1">
    <source>
        <dbReference type="SAM" id="MobiDB-lite"/>
    </source>
</evidence>
<keyword evidence="4" id="KW-1185">Reference proteome</keyword>
<dbReference type="OrthoDB" id="2130750at2759"/>
<accession>A0A0R0LX66</accession>
<feature type="region of interest" description="Disordered" evidence="1">
    <location>
        <begin position="194"/>
        <end position="214"/>
    </location>
</feature>
<dbReference type="PROSITE" id="PS50245">
    <property type="entry name" value="CAP_GLY_2"/>
    <property type="match status" value="1"/>
</dbReference>
<evidence type="ECO:0000313" key="4">
    <source>
        <dbReference type="Proteomes" id="UP000051530"/>
    </source>
</evidence>
<dbReference type="AlphaFoldDB" id="A0A0R0LX66"/>
<gene>
    <name evidence="3" type="ORF">M153_4930002378</name>
</gene>
<dbReference type="EMBL" id="LGUB01000182">
    <property type="protein sequence ID" value="KRH93907.1"/>
    <property type="molecule type" value="Genomic_DNA"/>
</dbReference>